<accession>K1V7C5</accession>
<gene>
    <name evidence="1" type="ORF">LEA_02016</name>
</gene>
<dbReference type="AlphaFoldDB" id="K1V7C5"/>
<sequence>NMTDNKGRNAVATLQFNYGKGTAEEDPSIVCRQFDINRPHTVQMGEEIDVDIKTTSGIQAFVVSIISETLNEEVLAAVGLRPTFDLCNITDPEELAALTSNDIGFPVNDDVKGQTSMTFSVTKFTGMLSAFPGTHQFKLAVTNAEGSTTTKTLQLIVEQ</sequence>
<dbReference type="EMBL" id="AJWY01001393">
    <property type="protein sequence ID" value="EKC79841.1"/>
    <property type="molecule type" value="Genomic_DNA"/>
</dbReference>
<organism evidence="1">
    <name type="scientific">human gut metagenome</name>
    <dbReference type="NCBI Taxonomy" id="408170"/>
    <lineage>
        <taxon>unclassified sequences</taxon>
        <taxon>metagenomes</taxon>
        <taxon>organismal metagenomes</taxon>
    </lineage>
</organism>
<proteinExistence type="predicted"/>
<protein>
    <submittedName>
        <fullName evidence="1">Uncharacterized protein</fullName>
    </submittedName>
</protein>
<reference evidence="1" key="1">
    <citation type="journal article" date="2013" name="Environ. Microbiol.">
        <title>Microbiota from the distal guts of lean and obese adolescents exhibit partial functional redundancy besides clear differences in community structure.</title>
        <authorList>
            <person name="Ferrer M."/>
            <person name="Ruiz A."/>
            <person name="Lanza F."/>
            <person name="Haange S.B."/>
            <person name="Oberbach A."/>
            <person name="Till H."/>
            <person name="Bargiela R."/>
            <person name="Campoy C."/>
            <person name="Segura M.T."/>
            <person name="Richter M."/>
            <person name="von Bergen M."/>
            <person name="Seifert J."/>
            <person name="Suarez A."/>
        </authorList>
    </citation>
    <scope>NUCLEOTIDE SEQUENCE</scope>
</reference>
<evidence type="ECO:0000313" key="1">
    <source>
        <dbReference type="EMBL" id="EKC79841.1"/>
    </source>
</evidence>
<feature type="non-terminal residue" evidence="1">
    <location>
        <position position="1"/>
    </location>
</feature>
<name>K1V7C5_9ZZZZ</name>
<comment type="caution">
    <text evidence="1">The sequence shown here is derived from an EMBL/GenBank/DDBJ whole genome shotgun (WGS) entry which is preliminary data.</text>
</comment>